<reference evidence="4" key="1">
    <citation type="journal article" date="2014" name="Insect Biochem. Mol. Biol.">
        <title>An insight into the sialome of the frog biting fly, Corethrella appendiculata.</title>
        <authorList>
            <person name="Ribeiro J.M.C."/>
            <person name="Chagas A.C."/>
            <person name="Pham V.M."/>
            <person name="Lounibos L.P."/>
            <person name="Calvo E."/>
        </authorList>
    </citation>
    <scope>NUCLEOTIDE SEQUENCE</scope>
    <source>
        <tissue evidence="4">Salivary glands</tissue>
    </source>
</reference>
<dbReference type="InterPro" id="IPR015425">
    <property type="entry name" value="FH2_Formin"/>
</dbReference>
<feature type="compositionally biased region" description="Polar residues" evidence="2">
    <location>
        <begin position="370"/>
        <end position="380"/>
    </location>
</feature>
<comment type="similarity">
    <text evidence="1">Belongs to the formin homology family. Cappuccino subfamily.</text>
</comment>
<evidence type="ECO:0000313" key="4">
    <source>
        <dbReference type="EMBL" id="JAB55909.1"/>
    </source>
</evidence>
<feature type="region of interest" description="Disordered" evidence="2">
    <location>
        <begin position="519"/>
        <end position="546"/>
    </location>
</feature>
<dbReference type="GO" id="GO:0030866">
    <property type="term" value="P:cortical actin cytoskeleton organization"/>
    <property type="evidence" value="ECO:0007669"/>
    <property type="project" value="TreeGrafter"/>
</dbReference>
<feature type="region of interest" description="Disordered" evidence="2">
    <location>
        <begin position="924"/>
        <end position="960"/>
    </location>
</feature>
<dbReference type="InterPro" id="IPR001265">
    <property type="entry name" value="Formin_Cappuccino_subfam"/>
</dbReference>
<dbReference type="PROSITE" id="PS51444">
    <property type="entry name" value="FH2"/>
    <property type="match status" value="1"/>
</dbReference>
<dbReference type="Pfam" id="PF02181">
    <property type="entry name" value="FH2"/>
    <property type="match status" value="1"/>
</dbReference>
<dbReference type="AlphaFoldDB" id="U5EF93"/>
<evidence type="ECO:0000256" key="1">
    <source>
        <dbReference type="ARBA" id="ARBA00005271"/>
    </source>
</evidence>
<feature type="non-terminal residue" evidence="4">
    <location>
        <position position="1"/>
    </location>
</feature>
<dbReference type="Gene3D" id="1.20.58.2220">
    <property type="entry name" value="Formin, FH2 domain"/>
    <property type="match status" value="1"/>
</dbReference>
<dbReference type="GO" id="GO:0005884">
    <property type="term" value="C:actin filament"/>
    <property type="evidence" value="ECO:0007669"/>
    <property type="project" value="InterPro"/>
</dbReference>
<dbReference type="PANTHER" id="PTHR45920:SF7">
    <property type="entry name" value="FORMIN-G"/>
    <property type="match status" value="1"/>
</dbReference>
<feature type="region of interest" description="Disordered" evidence="2">
    <location>
        <begin position="234"/>
        <end position="258"/>
    </location>
</feature>
<feature type="region of interest" description="Disordered" evidence="2">
    <location>
        <begin position="369"/>
        <end position="484"/>
    </location>
</feature>
<feature type="domain" description="FH2" evidence="3">
    <location>
        <begin position="495"/>
        <end position="927"/>
    </location>
</feature>
<feature type="compositionally biased region" description="Low complexity" evidence="2">
    <location>
        <begin position="931"/>
        <end position="942"/>
    </location>
</feature>
<dbReference type="PRINTS" id="PR00828">
    <property type="entry name" value="FORMIN"/>
</dbReference>
<sequence length="960" mass="105796">QMLMNWFASSFQTIPNLNINEQDLNNLTLQYCTNLLVAGVIKQISDKYAPNQETFKPNLMYQWTHTEIPSPMPMTPGKLETNLIWPHANESAATTPTTPNAKHISSNLTVTEQRKLSTSSVTSIGTTSAAPVLATSSTKKQNQLFNEIKSKLNNSESLSDFLNYIRTILNNYDNSKSSATINGNSDNSDKISENNKKLKCVQLHDLLNSSDVTVYEFENSKNKITSPLTSPIVSTTTTTPTTPAVTTTMSPVSSNNQQKTPLKYRNLDLKSFENDMKRIRKNLTNNHCAIQCDILTDATLAASTTSTTNSITNDNAQNLCINCCKEIEASGKTESGELINESHQKTLTLISIETQTDFNDNSDLKLSECESASTVQNEQKTASIPLPPPPPPPPLFAPPPPPPPPLPSLSSVPLPPPQPVPAATIPAPPAIPATQAVPPPPAAPTLAATTVPPPPPLGLSKTIQPSSGPPGVPGPPPLPLPTPPIGGWMQANTLRKNAVNPPKPMKPLYWTRIVAPKVSPTTSATSSTETDSGAIPTAPTPAPDTTENPALWEEIEETNIDNLDEFTELFSRQVVVPKAKEKVEKPEKTLKILDSKRSQNVGIFAKSLHVEFAEIECAIYHCDTSVVCLEALQKIMQIKATEEELAQIKECSESDIPLDKPEQFLLRISEISSSSERISCIVFQAEFDESYIAVSRKLETVENICDFLLNNENIRQLFSIILTLGNYMNGGNRTRGQADGFGLEILGKLKDVKSKDSNITLLHFIIKTYIAQCRKNGEMLTDIELPIPDPIDLDKAVNVDFDECKQQLNSLKTKVKECKLTTEKVVAESNEKNVSPFKEKMEEFLATATLKVENQYTKLDDCRKIFIKTMIFYKFTPKSGTLDDSNPETFFELWTPFSHDFRAIWKKEIIFLGNELLRKAKKQSELAKMKTTTNTTVSSSSTGKAKAGTLKERLKRLARS</sequence>
<feature type="compositionally biased region" description="Pro residues" evidence="2">
    <location>
        <begin position="385"/>
        <end position="443"/>
    </location>
</feature>
<dbReference type="GO" id="GO:0008017">
    <property type="term" value="F:microtubule binding"/>
    <property type="evidence" value="ECO:0007669"/>
    <property type="project" value="InterPro"/>
</dbReference>
<name>U5EF93_9DIPT</name>
<dbReference type="GO" id="GO:0045010">
    <property type="term" value="P:actin nucleation"/>
    <property type="evidence" value="ECO:0007669"/>
    <property type="project" value="InterPro"/>
</dbReference>
<dbReference type="SMART" id="SM00498">
    <property type="entry name" value="FH2"/>
    <property type="match status" value="1"/>
</dbReference>
<dbReference type="GO" id="GO:0051015">
    <property type="term" value="F:actin filament binding"/>
    <property type="evidence" value="ECO:0007669"/>
    <property type="project" value="TreeGrafter"/>
</dbReference>
<feature type="compositionally biased region" description="Low complexity" evidence="2">
    <location>
        <begin position="234"/>
        <end position="254"/>
    </location>
</feature>
<dbReference type="PANTHER" id="PTHR45920">
    <property type="entry name" value="FORMIN HOMOLOGY 2 DOMAIN CONTAINING, ISOFORM I"/>
    <property type="match status" value="1"/>
</dbReference>
<dbReference type="GO" id="GO:0005737">
    <property type="term" value="C:cytoplasm"/>
    <property type="evidence" value="ECO:0007669"/>
    <property type="project" value="UniProtKB-ARBA"/>
</dbReference>
<feature type="compositionally biased region" description="Pro residues" evidence="2">
    <location>
        <begin position="467"/>
        <end position="484"/>
    </location>
</feature>
<evidence type="ECO:0000256" key="2">
    <source>
        <dbReference type="SAM" id="MobiDB-lite"/>
    </source>
</evidence>
<dbReference type="InterPro" id="IPR042201">
    <property type="entry name" value="FH2_Formin_sf"/>
</dbReference>
<dbReference type="EMBL" id="GANO01003962">
    <property type="protein sequence ID" value="JAB55909.1"/>
    <property type="molecule type" value="mRNA"/>
</dbReference>
<dbReference type="SUPFAM" id="SSF101447">
    <property type="entry name" value="Formin homology 2 domain (FH2 domain)"/>
    <property type="match status" value="1"/>
</dbReference>
<organism evidence="4">
    <name type="scientific">Corethrella appendiculata</name>
    <dbReference type="NCBI Taxonomy" id="1370023"/>
    <lineage>
        <taxon>Eukaryota</taxon>
        <taxon>Metazoa</taxon>
        <taxon>Ecdysozoa</taxon>
        <taxon>Arthropoda</taxon>
        <taxon>Hexapoda</taxon>
        <taxon>Insecta</taxon>
        <taxon>Pterygota</taxon>
        <taxon>Neoptera</taxon>
        <taxon>Endopterygota</taxon>
        <taxon>Diptera</taxon>
        <taxon>Nematocera</taxon>
        <taxon>Culicoidea</taxon>
        <taxon>Chaoboridae</taxon>
        <taxon>Corethrella</taxon>
    </lineage>
</organism>
<evidence type="ECO:0000259" key="3">
    <source>
        <dbReference type="PROSITE" id="PS51444"/>
    </source>
</evidence>
<accession>U5EF93</accession>
<protein>
    <submittedName>
        <fullName evidence="4">Putative cappuccino</fullName>
    </submittedName>
</protein>
<proteinExistence type="evidence at transcript level"/>